<gene>
    <name evidence="7" type="ORF">NA56DRAFT_587900</name>
</gene>
<dbReference type="OrthoDB" id="427518at2759"/>
<evidence type="ECO:0000256" key="6">
    <source>
        <dbReference type="ARBA" id="ARBA00023136"/>
    </source>
</evidence>
<dbReference type="GO" id="GO:0016020">
    <property type="term" value="C:membrane"/>
    <property type="evidence" value="ECO:0007669"/>
    <property type="project" value="UniProtKB-SubCell"/>
</dbReference>
<evidence type="ECO:0000256" key="1">
    <source>
        <dbReference type="ARBA" id="ARBA00004173"/>
    </source>
</evidence>
<dbReference type="PANTHER" id="PTHR48182:SF2">
    <property type="entry name" value="PROTEIN SERAC1"/>
    <property type="match status" value="1"/>
</dbReference>
<sequence>MGLKILNEGCDPVIDIVAIHGLNGHREKTWTANNNVLWLKDLLPEKIPNARIIVWGYDSSTHSTNPISAQYLHDHADTLISDLCLERALTTALIHSAAARSGAQEDHRSIYLSTYGIIFAGTPHQGGEGVAWGLRLVTVASMLVNTNPAMLQHLQRDSEEVQRLLRDFAPISNDFCTKFAYETLITPLPTGTSIWVRLL</sequence>
<keyword evidence="6" id="KW-0472">Membrane</keyword>
<evidence type="ECO:0008006" key="9">
    <source>
        <dbReference type="Google" id="ProtNLM"/>
    </source>
</evidence>
<proteinExistence type="predicted"/>
<dbReference type="Proteomes" id="UP000235672">
    <property type="component" value="Unassembled WGS sequence"/>
</dbReference>
<dbReference type="STRING" id="1745343.A0A2J6PDP2"/>
<dbReference type="PANTHER" id="PTHR48182">
    <property type="entry name" value="PROTEIN SERAC1"/>
    <property type="match status" value="1"/>
</dbReference>
<keyword evidence="4" id="KW-0256">Endoplasmic reticulum</keyword>
<dbReference type="GO" id="GO:0005783">
    <property type="term" value="C:endoplasmic reticulum"/>
    <property type="evidence" value="ECO:0007669"/>
    <property type="project" value="UniProtKB-SubCell"/>
</dbReference>
<evidence type="ECO:0000313" key="7">
    <source>
        <dbReference type="EMBL" id="PMD12016.1"/>
    </source>
</evidence>
<dbReference type="GO" id="GO:0005739">
    <property type="term" value="C:mitochondrion"/>
    <property type="evidence" value="ECO:0007669"/>
    <property type="project" value="UniProtKB-SubCell"/>
</dbReference>
<dbReference type="AlphaFoldDB" id="A0A2J6PDP2"/>
<name>A0A2J6PDP2_9HELO</name>
<evidence type="ECO:0000256" key="5">
    <source>
        <dbReference type="ARBA" id="ARBA00023128"/>
    </source>
</evidence>
<reference evidence="7 8" key="1">
    <citation type="submission" date="2016-05" db="EMBL/GenBank/DDBJ databases">
        <title>A degradative enzymes factory behind the ericoid mycorrhizal symbiosis.</title>
        <authorList>
            <consortium name="DOE Joint Genome Institute"/>
            <person name="Martino E."/>
            <person name="Morin E."/>
            <person name="Grelet G."/>
            <person name="Kuo A."/>
            <person name="Kohler A."/>
            <person name="Daghino S."/>
            <person name="Barry K."/>
            <person name="Choi C."/>
            <person name="Cichocki N."/>
            <person name="Clum A."/>
            <person name="Copeland A."/>
            <person name="Hainaut M."/>
            <person name="Haridas S."/>
            <person name="Labutti K."/>
            <person name="Lindquist E."/>
            <person name="Lipzen A."/>
            <person name="Khouja H.-R."/>
            <person name="Murat C."/>
            <person name="Ohm R."/>
            <person name="Olson A."/>
            <person name="Spatafora J."/>
            <person name="Veneault-Fourrey C."/>
            <person name="Henrissat B."/>
            <person name="Grigoriev I."/>
            <person name="Martin F."/>
            <person name="Perotto S."/>
        </authorList>
    </citation>
    <scope>NUCLEOTIDE SEQUENCE [LARGE SCALE GENOMIC DNA]</scope>
    <source>
        <strain evidence="7 8">UAMH 7357</strain>
    </source>
</reference>
<evidence type="ECO:0000256" key="3">
    <source>
        <dbReference type="ARBA" id="ARBA00004370"/>
    </source>
</evidence>
<evidence type="ECO:0000256" key="4">
    <source>
        <dbReference type="ARBA" id="ARBA00022824"/>
    </source>
</evidence>
<dbReference type="InterPro" id="IPR052374">
    <property type="entry name" value="SERAC1"/>
</dbReference>
<accession>A0A2J6PDP2</accession>
<evidence type="ECO:0000256" key="2">
    <source>
        <dbReference type="ARBA" id="ARBA00004240"/>
    </source>
</evidence>
<protein>
    <recommendedName>
        <fullName evidence="9">DUF676 domain-containing protein</fullName>
    </recommendedName>
</protein>
<evidence type="ECO:0000313" key="8">
    <source>
        <dbReference type="Proteomes" id="UP000235672"/>
    </source>
</evidence>
<comment type="subcellular location">
    <subcellularLocation>
        <location evidence="2">Endoplasmic reticulum</location>
    </subcellularLocation>
    <subcellularLocation>
        <location evidence="3">Membrane</location>
    </subcellularLocation>
    <subcellularLocation>
        <location evidence="1">Mitochondrion</location>
    </subcellularLocation>
</comment>
<organism evidence="7 8">
    <name type="scientific">Hyaloscypha hepaticicola</name>
    <dbReference type="NCBI Taxonomy" id="2082293"/>
    <lineage>
        <taxon>Eukaryota</taxon>
        <taxon>Fungi</taxon>
        <taxon>Dikarya</taxon>
        <taxon>Ascomycota</taxon>
        <taxon>Pezizomycotina</taxon>
        <taxon>Leotiomycetes</taxon>
        <taxon>Helotiales</taxon>
        <taxon>Hyaloscyphaceae</taxon>
        <taxon>Hyaloscypha</taxon>
    </lineage>
</organism>
<keyword evidence="5" id="KW-0496">Mitochondrion</keyword>
<keyword evidence="8" id="KW-1185">Reference proteome</keyword>
<dbReference type="EMBL" id="KZ613575">
    <property type="protein sequence ID" value="PMD12016.1"/>
    <property type="molecule type" value="Genomic_DNA"/>
</dbReference>